<proteinExistence type="predicted"/>
<dbReference type="EMBL" id="RBDY01000001">
    <property type="protein sequence ID" value="RKN27661.1"/>
    <property type="molecule type" value="Genomic_DNA"/>
</dbReference>
<dbReference type="Proteomes" id="UP000268652">
    <property type="component" value="Unassembled WGS sequence"/>
</dbReference>
<dbReference type="OrthoDB" id="3213425at2"/>
<gene>
    <name evidence="2" type="ORF">D7318_01855</name>
    <name evidence="1" type="ORF">D7319_01040</name>
</gene>
<evidence type="ECO:0000313" key="2">
    <source>
        <dbReference type="EMBL" id="RKN27661.1"/>
    </source>
</evidence>
<accession>A0A3A9WSP2</accession>
<protein>
    <recommendedName>
        <fullName evidence="5">Regulatory protein</fullName>
    </recommendedName>
</protein>
<dbReference type="Proteomes" id="UP000275024">
    <property type="component" value="Unassembled WGS sequence"/>
</dbReference>
<keyword evidence="3" id="KW-1185">Reference proteome</keyword>
<dbReference type="EMBL" id="RBDX01000001">
    <property type="protein sequence ID" value="RKN12574.1"/>
    <property type="molecule type" value="Genomic_DNA"/>
</dbReference>
<organism evidence="1 4">
    <name type="scientific">Streptomyces radicis</name>
    <dbReference type="NCBI Taxonomy" id="1750517"/>
    <lineage>
        <taxon>Bacteria</taxon>
        <taxon>Bacillati</taxon>
        <taxon>Actinomycetota</taxon>
        <taxon>Actinomycetes</taxon>
        <taxon>Kitasatosporales</taxon>
        <taxon>Streptomycetaceae</taxon>
        <taxon>Streptomyces</taxon>
    </lineage>
</organism>
<evidence type="ECO:0000313" key="4">
    <source>
        <dbReference type="Proteomes" id="UP000275024"/>
    </source>
</evidence>
<comment type="caution">
    <text evidence="1">The sequence shown here is derived from an EMBL/GenBank/DDBJ whole genome shotgun (WGS) entry which is preliminary data.</text>
</comment>
<evidence type="ECO:0008006" key="5">
    <source>
        <dbReference type="Google" id="ProtNLM"/>
    </source>
</evidence>
<name>A0A3A9WSP2_9ACTN</name>
<reference evidence="3 4" key="1">
    <citation type="submission" date="2018-09" db="EMBL/GenBank/DDBJ databases">
        <title>Streptomyces sp. nov. DS1-2, an endophytic actinomycete isolated from roots of Dendrobium scabrilingue.</title>
        <authorList>
            <person name="Kuncharoen N."/>
            <person name="Kudo T."/>
            <person name="Ohkuma M."/>
            <person name="Yuki M."/>
            <person name="Tanasupawat S."/>
        </authorList>
    </citation>
    <scope>NUCLEOTIDE SEQUENCE [LARGE SCALE GENOMIC DNA]</scope>
    <source>
        <strain evidence="1 4">AZ1-7</strain>
        <strain evidence="2 3">DS1-2</strain>
    </source>
</reference>
<dbReference type="AlphaFoldDB" id="A0A3A9WSP2"/>
<evidence type="ECO:0000313" key="1">
    <source>
        <dbReference type="EMBL" id="RKN12574.1"/>
    </source>
</evidence>
<dbReference type="RefSeq" id="WP_120695020.1">
    <property type="nucleotide sequence ID" value="NZ_RBDX01000001.1"/>
</dbReference>
<evidence type="ECO:0000313" key="3">
    <source>
        <dbReference type="Proteomes" id="UP000268652"/>
    </source>
</evidence>
<sequence>MSRRPNTRLADLFGLAGWSKGELARLVNRQAAAQGHPQLATDTSRVRRWIDMGETPRDPVPEVLATLFTERLGRVVTTEDLGLRRPGDAGKRPSLDGLPWAPRRTAAVLTEFTGMDLMLNRRGMVGAGAALAAGSALSDAMHDWLLASPAGDAGPDGASALGDPVGLDRYEAAPVGLQEIEALEHSVEVFRAWDAARGGGLQRKAVVGQLNEVGGMLAYRHPPALQRRLWGVAANLAVLAGWMSHDVGLEPTAQKYFVIAAHAAREGGDRPRAGEALSRAARQMVHLGRPDDALDLMQLARSGMGEGALPRTRAMLCTIEAWAQAAKGQGQGMRRTLGEAEDLFVSDRGDVPPPSWMQMFDEADLHGMEALAYRTLAEHDPAAAAPAERHARRALDLRAGERRRSRIFDQLTLASACLLGDDPDQADRYARLALVAIGENSSHRTWDRLREMYRLTGSYVQDPGIARLREEIAEAMPERAPGGDAIGVPHLAGGAGLAGLRI</sequence>